<dbReference type="UniPathway" id="UPA00148">
    <property type="reaction ID" value="UER00236"/>
</dbReference>
<evidence type="ECO:0000313" key="19">
    <source>
        <dbReference type="Proteomes" id="UP000319516"/>
    </source>
</evidence>
<evidence type="ECO:0000256" key="7">
    <source>
        <dbReference type="ARBA" id="ARBA00007490"/>
    </source>
</evidence>
<evidence type="ECO:0000256" key="11">
    <source>
        <dbReference type="ARBA" id="ARBA00022679"/>
    </source>
</evidence>
<dbReference type="PANTHER" id="PTHR34848:SF1">
    <property type="entry name" value="BIFUNCTIONAL ADENOSYLCOBALAMIN BIOSYNTHESIS PROTEIN COBU"/>
    <property type="match status" value="1"/>
</dbReference>
<comment type="similarity">
    <text evidence="7">Belongs to the CobU/CobP family.</text>
</comment>
<comment type="function">
    <text evidence="4">Catalyzes ATP-dependent phosphorylation of adenosylcobinamide and addition of GMP to adenosylcobinamide phosphate.</text>
</comment>
<dbReference type="GO" id="GO:0005525">
    <property type="term" value="F:GTP binding"/>
    <property type="evidence" value="ECO:0007669"/>
    <property type="project" value="UniProtKB-KW"/>
</dbReference>
<reference evidence="18 19" key="1">
    <citation type="submission" date="2019-06" db="EMBL/GenBank/DDBJ databases">
        <title>Sequencing the genomes of 1000 actinobacteria strains.</title>
        <authorList>
            <person name="Klenk H.-P."/>
        </authorList>
    </citation>
    <scope>NUCLEOTIDE SEQUENCE [LARGE SCALE GENOMIC DNA]</scope>
    <source>
        <strain evidence="18 19">DSM 12335</strain>
    </source>
</reference>
<evidence type="ECO:0000256" key="12">
    <source>
        <dbReference type="ARBA" id="ARBA00022741"/>
    </source>
</evidence>
<evidence type="ECO:0000313" key="18">
    <source>
        <dbReference type="EMBL" id="TQL50601.1"/>
    </source>
</evidence>
<name>A0A542YR97_9MICO</name>
<comment type="catalytic activity">
    <reaction evidence="2">
        <text>adenosylcob(III)inamide phosphate + GTP + H(+) = adenosylcob(III)inamide-GDP + diphosphate</text>
        <dbReference type="Rhea" id="RHEA:22712"/>
        <dbReference type="ChEBI" id="CHEBI:15378"/>
        <dbReference type="ChEBI" id="CHEBI:33019"/>
        <dbReference type="ChEBI" id="CHEBI:37565"/>
        <dbReference type="ChEBI" id="CHEBI:58502"/>
        <dbReference type="ChEBI" id="CHEBI:60487"/>
        <dbReference type="EC" id="2.7.7.62"/>
    </reaction>
</comment>
<dbReference type="AlphaFoldDB" id="A0A542YR97"/>
<keyword evidence="15" id="KW-0342">GTP-binding</keyword>
<evidence type="ECO:0000256" key="16">
    <source>
        <dbReference type="ARBA" id="ARBA00029570"/>
    </source>
</evidence>
<dbReference type="InterPro" id="IPR027417">
    <property type="entry name" value="P-loop_NTPase"/>
</dbReference>
<dbReference type="Gene3D" id="3.40.50.300">
    <property type="entry name" value="P-loop containing nucleotide triphosphate hydrolases"/>
    <property type="match status" value="1"/>
</dbReference>
<evidence type="ECO:0000256" key="13">
    <source>
        <dbReference type="ARBA" id="ARBA00022777"/>
    </source>
</evidence>
<evidence type="ECO:0000256" key="10">
    <source>
        <dbReference type="ARBA" id="ARBA00022573"/>
    </source>
</evidence>
<dbReference type="EC" id="2.7.1.156" evidence="8"/>
<dbReference type="OrthoDB" id="9788370at2"/>
<dbReference type="RefSeq" id="WP_141784718.1">
    <property type="nucleotide sequence ID" value="NZ_BAAAIK010000002.1"/>
</dbReference>
<protein>
    <recommendedName>
        <fullName evidence="16">Adenosylcobinamide kinase</fullName>
        <ecNumber evidence="8">2.7.1.156</ecNumber>
        <ecNumber evidence="9">2.7.7.62</ecNumber>
    </recommendedName>
    <alternativeName>
        <fullName evidence="17">Adenosylcobinamide-phosphate guanylyltransferase</fullName>
    </alternativeName>
</protein>
<evidence type="ECO:0000256" key="5">
    <source>
        <dbReference type="ARBA" id="ARBA00004692"/>
    </source>
</evidence>
<evidence type="ECO:0000256" key="2">
    <source>
        <dbReference type="ARBA" id="ARBA00000711"/>
    </source>
</evidence>
<keyword evidence="19" id="KW-1185">Reference proteome</keyword>
<keyword evidence="13 18" id="KW-0418">Kinase</keyword>
<gene>
    <name evidence="18" type="ORF">FB467_1714</name>
</gene>
<keyword evidence="11 18" id="KW-0808">Transferase</keyword>
<proteinExistence type="inferred from homology"/>
<comment type="catalytic activity">
    <reaction evidence="3">
        <text>adenosylcob(III)inamide + GTP = adenosylcob(III)inamide phosphate + GDP + H(+)</text>
        <dbReference type="Rhea" id="RHEA:15765"/>
        <dbReference type="ChEBI" id="CHEBI:2480"/>
        <dbReference type="ChEBI" id="CHEBI:15378"/>
        <dbReference type="ChEBI" id="CHEBI:37565"/>
        <dbReference type="ChEBI" id="CHEBI:58189"/>
        <dbReference type="ChEBI" id="CHEBI:58502"/>
        <dbReference type="EC" id="2.7.1.156"/>
    </reaction>
</comment>
<evidence type="ECO:0000256" key="3">
    <source>
        <dbReference type="ARBA" id="ARBA00001522"/>
    </source>
</evidence>
<evidence type="ECO:0000256" key="6">
    <source>
        <dbReference type="ARBA" id="ARBA00005159"/>
    </source>
</evidence>
<comment type="pathway">
    <text evidence="5">Cofactor biosynthesis; adenosylcobalamin biosynthesis; adenosylcobalamin from cob(II)yrinate a,c-diamide: step 6/7.</text>
</comment>
<dbReference type="Proteomes" id="UP000319516">
    <property type="component" value="Unassembled WGS sequence"/>
</dbReference>
<comment type="caution">
    <text evidence="18">The sequence shown here is derived from an EMBL/GenBank/DDBJ whole genome shotgun (WGS) entry which is preliminary data.</text>
</comment>
<dbReference type="GO" id="GO:0008820">
    <property type="term" value="F:cobinamide phosphate guanylyltransferase activity"/>
    <property type="evidence" value="ECO:0007669"/>
    <property type="project" value="UniProtKB-EC"/>
</dbReference>
<comment type="pathway">
    <text evidence="6">Cofactor biosynthesis; adenosylcobalamin biosynthesis; adenosylcobalamin from cob(II)yrinate a,c-diamide: step 5/7.</text>
</comment>
<evidence type="ECO:0000256" key="15">
    <source>
        <dbReference type="ARBA" id="ARBA00023134"/>
    </source>
</evidence>
<keyword evidence="14" id="KW-0067">ATP-binding</keyword>
<sequence>MSSTLVLGPAAGGRSHHALSLLSGTPQVTWVCPPEPAGQAGVEPAPEVAQPLTTNVPAPSTWIRVETTDLARALIQSRHPVLIDDLETWVGAVLDSTQGWEDPETATALVHDLVDQFQVALMAVPVDVVVLGRDPGLLAAATAPGEQLLHDLLGAVVRRVGATCSRVELVVAGRLLDLGSSLRVQGAALR</sequence>
<dbReference type="EC" id="2.7.7.62" evidence="9"/>
<organism evidence="18 19">
    <name type="scientific">Ornithinicoccus hortensis</name>
    <dbReference type="NCBI Taxonomy" id="82346"/>
    <lineage>
        <taxon>Bacteria</taxon>
        <taxon>Bacillati</taxon>
        <taxon>Actinomycetota</taxon>
        <taxon>Actinomycetes</taxon>
        <taxon>Micrococcales</taxon>
        <taxon>Intrasporangiaceae</taxon>
        <taxon>Ornithinicoccus</taxon>
    </lineage>
</organism>
<dbReference type="PANTHER" id="PTHR34848">
    <property type="match status" value="1"/>
</dbReference>
<evidence type="ECO:0000256" key="14">
    <source>
        <dbReference type="ARBA" id="ARBA00022840"/>
    </source>
</evidence>
<accession>A0A542YR97</accession>
<comment type="catalytic activity">
    <reaction evidence="1">
        <text>adenosylcob(III)inamide + ATP = adenosylcob(III)inamide phosphate + ADP + H(+)</text>
        <dbReference type="Rhea" id="RHEA:15769"/>
        <dbReference type="ChEBI" id="CHEBI:2480"/>
        <dbReference type="ChEBI" id="CHEBI:15378"/>
        <dbReference type="ChEBI" id="CHEBI:30616"/>
        <dbReference type="ChEBI" id="CHEBI:58502"/>
        <dbReference type="ChEBI" id="CHEBI:456216"/>
        <dbReference type="EC" id="2.7.1.156"/>
    </reaction>
</comment>
<dbReference type="InterPro" id="IPR003203">
    <property type="entry name" value="CobU/CobP"/>
</dbReference>
<evidence type="ECO:0000256" key="17">
    <source>
        <dbReference type="ARBA" id="ARBA00030571"/>
    </source>
</evidence>
<evidence type="ECO:0000256" key="8">
    <source>
        <dbReference type="ARBA" id="ARBA00012016"/>
    </source>
</evidence>
<dbReference type="EMBL" id="VFOP01000001">
    <property type="protein sequence ID" value="TQL50601.1"/>
    <property type="molecule type" value="Genomic_DNA"/>
</dbReference>
<dbReference type="GO" id="GO:0009236">
    <property type="term" value="P:cobalamin biosynthetic process"/>
    <property type="evidence" value="ECO:0007669"/>
    <property type="project" value="UniProtKB-UniPathway"/>
</dbReference>
<dbReference type="Pfam" id="PF02283">
    <property type="entry name" value="CobU"/>
    <property type="match status" value="1"/>
</dbReference>
<dbReference type="GO" id="GO:0005524">
    <property type="term" value="F:ATP binding"/>
    <property type="evidence" value="ECO:0007669"/>
    <property type="project" value="UniProtKB-KW"/>
</dbReference>
<evidence type="ECO:0000256" key="4">
    <source>
        <dbReference type="ARBA" id="ARBA00003889"/>
    </source>
</evidence>
<evidence type="ECO:0000256" key="9">
    <source>
        <dbReference type="ARBA" id="ARBA00012523"/>
    </source>
</evidence>
<keyword evidence="10" id="KW-0169">Cobalamin biosynthesis</keyword>
<keyword evidence="18" id="KW-0548">Nucleotidyltransferase</keyword>
<dbReference type="GO" id="GO:0043752">
    <property type="term" value="F:adenosylcobinamide kinase activity"/>
    <property type="evidence" value="ECO:0007669"/>
    <property type="project" value="UniProtKB-EC"/>
</dbReference>
<dbReference type="SUPFAM" id="SSF52540">
    <property type="entry name" value="P-loop containing nucleoside triphosphate hydrolases"/>
    <property type="match status" value="1"/>
</dbReference>
<keyword evidence="12" id="KW-0547">Nucleotide-binding</keyword>
<evidence type="ECO:0000256" key="1">
    <source>
        <dbReference type="ARBA" id="ARBA00000312"/>
    </source>
</evidence>